<accession>A0ABT5XHC3</accession>
<organism evidence="1 2">
    <name type="scientific">Candidatus Methanocrinis alkalitolerans</name>
    <dbReference type="NCBI Taxonomy" id="3033395"/>
    <lineage>
        <taxon>Archaea</taxon>
        <taxon>Methanobacteriati</taxon>
        <taxon>Methanobacteriota</taxon>
        <taxon>Stenosarchaea group</taxon>
        <taxon>Methanomicrobia</taxon>
        <taxon>Methanotrichales</taxon>
        <taxon>Methanotrichaceae</taxon>
        <taxon>Methanocrinis</taxon>
    </lineage>
</organism>
<dbReference type="EMBL" id="JARFPL010000046">
    <property type="protein sequence ID" value="MDF0594128.1"/>
    <property type="molecule type" value="Genomic_DNA"/>
</dbReference>
<comment type="caution">
    <text evidence="1">The sequence shown here is derived from an EMBL/GenBank/DDBJ whole genome shotgun (WGS) entry which is preliminary data.</text>
</comment>
<dbReference type="RefSeq" id="WP_316969825.1">
    <property type="nucleotide sequence ID" value="NZ_JARFPL010000046.1"/>
</dbReference>
<proteinExistence type="predicted"/>
<evidence type="ECO:0000313" key="1">
    <source>
        <dbReference type="EMBL" id="MDF0594128.1"/>
    </source>
</evidence>
<gene>
    <name evidence="1" type="ORF">P0O24_11105</name>
</gene>
<keyword evidence="2" id="KW-1185">Reference proteome</keyword>
<evidence type="ECO:0000313" key="2">
    <source>
        <dbReference type="Proteomes" id="UP001215956"/>
    </source>
</evidence>
<reference evidence="1 2" key="1">
    <citation type="submission" date="2023-03" db="EMBL/GenBank/DDBJ databases">
        <title>Whole genome sequencing of Methanotrichaceae archaeon M04Ac.</title>
        <authorList>
            <person name="Khomyakova M.A."/>
            <person name="Merkel A.Y."/>
            <person name="Slobodkin A.I."/>
        </authorList>
    </citation>
    <scope>NUCLEOTIDE SEQUENCE [LARGE SCALE GENOMIC DNA]</scope>
    <source>
        <strain evidence="1 2">M04Ac</strain>
    </source>
</reference>
<dbReference type="Proteomes" id="UP001215956">
    <property type="component" value="Unassembled WGS sequence"/>
</dbReference>
<sequence length="57" mass="5869">MAIPGARGPIGSTFSAVSRESWMATFDLMGVGAHAGPAGGRARKLRSEAMLPSPLEL</sequence>
<name>A0ABT5XHC3_9EURY</name>
<protein>
    <submittedName>
        <fullName evidence="1">Uncharacterized protein</fullName>
    </submittedName>
</protein>